<proteinExistence type="predicted"/>
<gene>
    <name evidence="1" type="ORF">CN613_05075</name>
</gene>
<protein>
    <submittedName>
        <fullName evidence="1">Uncharacterized protein</fullName>
    </submittedName>
</protein>
<name>A0A2B6RAT3_9BACI</name>
<evidence type="ECO:0000313" key="2">
    <source>
        <dbReference type="Proteomes" id="UP000219775"/>
    </source>
</evidence>
<dbReference type="Proteomes" id="UP000219775">
    <property type="component" value="Unassembled WGS sequence"/>
</dbReference>
<organism evidence="1 2">
    <name type="scientific">Bacillus pseudomycoides</name>
    <dbReference type="NCBI Taxonomy" id="64104"/>
    <lineage>
        <taxon>Bacteria</taxon>
        <taxon>Bacillati</taxon>
        <taxon>Bacillota</taxon>
        <taxon>Bacilli</taxon>
        <taxon>Bacillales</taxon>
        <taxon>Bacillaceae</taxon>
        <taxon>Bacillus</taxon>
        <taxon>Bacillus cereus group</taxon>
    </lineage>
</organism>
<dbReference type="RefSeq" id="WP_003196008.1">
    <property type="nucleotide sequence ID" value="NZ_CM000743.1"/>
</dbReference>
<dbReference type="EMBL" id="NUDP01000023">
    <property type="protein sequence ID" value="PEM71327.1"/>
    <property type="molecule type" value="Genomic_DNA"/>
</dbReference>
<accession>C3AIZ9</accession>
<evidence type="ECO:0000313" key="1">
    <source>
        <dbReference type="EMBL" id="PEM71327.1"/>
    </source>
</evidence>
<sequence>MESKQQKFYGKVKGLYELDTIEDAKRFYTAFIQLNKIHTIDKADKIDKMLTRMYAGKKLTD</sequence>
<dbReference type="AlphaFoldDB" id="A0A2B6RAT3"/>
<comment type="caution">
    <text evidence="1">The sequence shown here is derived from an EMBL/GenBank/DDBJ whole genome shotgun (WGS) entry which is preliminary data.</text>
</comment>
<accession>A0A2B6RAT3</accession>
<reference evidence="1 2" key="1">
    <citation type="submission" date="2017-09" db="EMBL/GenBank/DDBJ databases">
        <title>Large-scale bioinformatics analysis of Bacillus genomes uncovers conserved roles of natural products in bacterial physiology.</title>
        <authorList>
            <consortium name="Agbiome Team Llc"/>
            <person name="Bleich R.M."/>
            <person name="Grubbs K.J."/>
            <person name="Santa Maria K.C."/>
            <person name="Allen S.E."/>
            <person name="Farag S."/>
            <person name="Shank E.A."/>
            <person name="Bowers A."/>
        </authorList>
    </citation>
    <scope>NUCLEOTIDE SEQUENCE [LARGE SCALE GENOMIC DNA]</scope>
    <source>
        <strain evidence="1 2">AFS009893</strain>
    </source>
</reference>